<reference evidence="2 3" key="1">
    <citation type="journal article" date="2020" name="G3 (Bethesda)">
        <title>Improved Reference Genome for Cyclotella cryptica CCMP332, a Model for Cell Wall Morphogenesis, Salinity Adaptation, and Lipid Production in Diatoms (Bacillariophyta).</title>
        <authorList>
            <person name="Roberts W.R."/>
            <person name="Downey K.M."/>
            <person name="Ruck E.C."/>
            <person name="Traller J.C."/>
            <person name="Alverson A.J."/>
        </authorList>
    </citation>
    <scope>NUCLEOTIDE SEQUENCE [LARGE SCALE GENOMIC DNA]</scope>
    <source>
        <strain evidence="2 3">CCMP332</strain>
    </source>
</reference>
<dbReference type="PANTHER" id="PTHR43642:SF1">
    <property type="entry name" value="HYBRID SIGNAL TRANSDUCTION HISTIDINE KINASE G"/>
    <property type="match status" value="1"/>
</dbReference>
<protein>
    <recommendedName>
        <fullName evidence="1">Orc1-like AAA ATPase domain-containing protein</fullName>
    </recommendedName>
</protein>
<comment type="caution">
    <text evidence="2">The sequence shown here is derived from an EMBL/GenBank/DDBJ whole genome shotgun (WGS) entry which is preliminary data.</text>
</comment>
<name>A0ABD3Q9W6_9STRA</name>
<evidence type="ECO:0000259" key="1">
    <source>
        <dbReference type="Pfam" id="PF13191"/>
    </source>
</evidence>
<organism evidence="2 3">
    <name type="scientific">Cyclotella cryptica</name>
    <dbReference type="NCBI Taxonomy" id="29204"/>
    <lineage>
        <taxon>Eukaryota</taxon>
        <taxon>Sar</taxon>
        <taxon>Stramenopiles</taxon>
        <taxon>Ochrophyta</taxon>
        <taxon>Bacillariophyta</taxon>
        <taxon>Coscinodiscophyceae</taxon>
        <taxon>Thalassiosirophycidae</taxon>
        <taxon>Stephanodiscales</taxon>
        <taxon>Stephanodiscaceae</taxon>
        <taxon>Cyclotella</taxon>
    </lineage>
</organism>
<dbReference type="PANTHER" id="PTHR43642">
    <property type="entry name" value="HYBRID SIGNAL TRANSDUCTION HISTIDINE KINASE G"/>
    <property type="match status" value="1"/>
</dbReference>
<dbReference type="InterPro" id="IPR041664">
    <property type="entry name" value="AAA_16"/>
</dbReference>
<dbReference type="SUPFAM" id="SSF52540">
    <property type="entry name" value="P-loop containing nucleoside triphosphate hydrolases"/>
    <property type="match status" value="1"/>
</dbReference>
<dbReference type="InterPro" id="IPR053159">
    <property type="entry name" value="Hybrid_Histidine_Kinase"/>
</dbReference>
<proteinExistence type="predicted"/>
<dbReference type="Proteomes" id="UP001516023">
    <property type="component" value="Unassembled WGS sequence"/>
</dbReference>
<evidence type="ECO:0000313" key="3">
    <source>
        <dbReference type="Proteomes" id="UP001516023"/>
    </source>
</evidence>
<gene>
    <name evidence="2" type="ORF">HJC23_000492</name>
</gene>
<keyword evidence="3" id="KW-1185">Reference proteome</keyword>
<sequence length="1612" mass="179609">MNKATNVKIDQNDQHRVWGSLAARLEALSEEVVDDEYHINGRNNSTCVLGASVRGDCELQQSNAGNMTLCATDGRNNFGVGGMNKELGNVPLGATTSLTSHSDSALESTHDPWKFHQCRPYGINRLAAENGTHSSESPNSIKIISLRQWIERALDFIRKNNGGRTGTSSSAYLAAALRIAISLSKQVDLAERFASNGLFDKLDAFPIGTGSDWAGRVRVRVKANASCKADRMSADEEKLQKPCSLGDSATYYEYNFDQPGSWEDVATEEIKFERLGSWADDESQHKPVALAIETVDDNTAEGGEHETAQVSNVTLETSFKSCFVEDKSTSHNYDKRNKFESVLDELSSFGDEASWHDAGPKQNARLDNDSCKQDGDWAEEILLNVQPLNFPTNTYKITEATSGDEKTRDNTACKEQLKFILNFFNVDDFDMAPITSADGDESNFRDANISTTGKGQSFLNVDSAEIRAEHDMSKVFDGDVIAVNDQTQRIYHLGLVFYELFSGGKKPPPEALAIVSMDGAFVSLRRLNLSERSDYNMVPKPKSEHKRQSISSQETVICQISIESLKRMGLPGPLCYLILNMLDCIHGDLSGHECYTTMAEVSSDLQLMIDKPCKFLHDLDMRKLTLSGLQMKETVFPREEEFKTIQSCYHCSVKQSYEIAIIVGESGTGKSWLAQRVRRFVVAQGGLFLSGKFDQMQQVTPFSVLAAAFDQYCDMLVRQKEADWAKLVVHKLSVGLGPDASHLIGVIPKLSQILTHDLGLEDSVHDQNSVHALQRLCYLLSQFVEVICSYSLVPVTLCLDDVQWADTASILVLNQVLTKVHKNFFFLACCRSVEVEKDDPFWNLIGNLRAFSINATVVKVNSMKKDTLNQMVAELLCLPPRVVRSLSDIVYNKTKGNPLFFSQLMLSLTRDGLLSLSLSRQRWVWNEEEIQSRKLPDDVALYFVKGISRLPLEVQLALFTLSMFGASVKYEYMEALESQLNAHLMEPLKIAAAEGLEAAYGMINEKVRCRDHLRNGRCLLAASLSTGDNEMLFTAVNQINLGGSGAVSGAEDLVTLADCNLIAGKRSMEMSDFSSAYNFFSHGMRFMPDNHWEYHYQLSLELFELASKAALATGNIHSLRILSVKVLQNARCFEDRLNIYYIIISSLAYASKISEALEKGCAIVSQLGEIISNNPSDETLLQRHIEQTQTMIRGKSKDDLLNHRLMSEKNKIAAMKFLAQLENIAFMVKSPLHPLVASKMVQLTILHGLSPVSPIGFAHFGSLLAKLGSIRVGHQVTLLARSLLDKLDAIEVAGEVICVVAQMQCFVEPMQSANELHIRGESASMTAGDVHWACLNRMLHCLTLFWVGVNLSTLEEAFSKACRFMREQQHKTSLIFVLTGLRTVLTLMGSKMETLIDSELSKSVEENKNPRQLVILSFVFYNDATLEEYAEKFFQLEQRTWFLFAGSIGQTFIAGLASFHIYRETGNSSWAARGQQCKAAMKLWAEQGSSWNVQHKLLLLEAEESNSYGKLQVADESYLNAISCAKAHKLINDEALACELAAKFYLSMGESASALEHFQLAHQKYVEWGALAKAERLFEFIEKLVTNVAGLPDWQSENEMDPGKRSADCLNF</sequence>
<dbReference type="EMBL" id="JABMIG020000057">
    <property type="protein sequence ID" value="KAL3797154.1"/>
    <property type="molecule type" value="Genomic_DNA"/>
</dbReference>
<feature type="domain" description="Orc1-like AAA ATPase" evidence="1">
    <location>
        <begin position="636"/>
        <end position="817"/>
    </location>
</feature>
<dbReference type="InterPro" id="IPR027417">
    <property type="entry name" value="P-loop_NTPase"/>
</dbReference>
<evidence type="ECO:0000313" key="2">
    <source>
        <dbReference type="EMBL" id="KAL3797154.1"/>
    </source>
</evidence>
<accession>A0ABD3Q9W6</accession>
<dbReference type="Pfam" id="PF13191">
    <property type="entry name" value="AAA_16"/>
    <property type="match status" value="1"/>
</dbReference>